<keyword evidence="3 5" id="KW-0067">ATP-binding</keyword>
<dbReference type="InterPro" id="IPR001977">
    <property type="entry name" value="Depp_CoAkinase"/>
</dbReference>
<dbReference type="GO" id="GO:0005737">
    <property type="term" value="C:cytoplasm"/>
    <property type="evidence" value="ECO:0007669"/>
    <property type="project" value="UniProtKB-SubCell"/>
</dbReference>
<comment type="caution">
    <text evidence="8">The sequence shown here is derived from an EMBL/GenBank/DDBJ whole genome shotgun (WGS) entry which is preliminary data.</text>
</comment>
<gene>
    <name evidence="5 8" type="primary">coaE</name>
    <name evidence="8" type="ORF">Mal64_00060</name>
</gene>
<dbReference type="HAMAP" id="MF_00376">
    <property type="entry name" value="Dephospho_CoA_kinase"/>
    <property type="match status" value="1"/>
</dbReference>
<sequence>MLTIGLTGGVASGKSTAARLIAEQAAGQGASSGEAARLVLNADEIAHRVLDEPEVVAALIERWGDGVRRRDGTLDRRAIGDRVFGDRPTAEADRRALEALIHPRVRKRLMELREGLASQGAPAVVLDIPLLLEKGWDDDCDLVVFIEVPQDERRRRAAERGWGPDELDRRESAQLSLEEKRSRSDAVIAGGDSIEALSAAVRHWWNSEAEPRTRHAK</sequence>
<keyword evidence="2 5" id="KW-0547">Nucleotide-binding</keyword>
<dbReference type="RefSeq" id="WP_146395441.1">
    <property type="nucleotide sequence ID" value="NZ_SJPQ01000001.1"/>
</dbReference>
<evidence type="ECO:0000256" key="4">
    <source>
        <dbReference type="ARBA" id="ARBA00022993"/>
    </source>
</evidence>
<evidence type="ECO:0000256" key="6">
    <source>
        <dbReference type="NCBIfam" id="TIGR00152"/>
    </source>
</evidence>
<dbReference type="GO" id="GO:0004140">
    <property type="term" value="F:dephospho-CoA kinase activity"/>
    <property type="evidence" value="ECO:0007669"/>
    <property type="project" value="UniProtKB-UniRule"/>
</dbReference>
<dbReference type="InterPro" id="IPR027417">
    <property type="entry name" value="P-loop_NTPase"/>
</dbReference>
<dbReference type="EC" id="2.7.1.24" evidence="5 6"/>
<dbReference type="NCBIfam" id="TIGR00152">
    <property type="entry name" value="dephospho-CoA kinase"/>
    <property type="match status" value="1"/>
</dbReference>
<dbReference type="Proteomes" id="UP000315440">
    <property type="component" value="Unassembled WGS sequence"/>
</dbReference>
<organism evidence="8 9">
    <name type="scientific">Pseudobythopirellula maris</name>
    <dbReference type="NCBI Taxonomy" id="2527991"/>
    <lineage>
        <taxon>Bacteria</taxon>
        <taxon>Pseudomonadati</taxon>
        <taxon>Planctomycetota</taxon>
        <taxon>Planctomycetia</taxon>
        <taxon>Pirellulales</taxon>
        <taxon>Lacipirellulaceae</taxon>
        <taxon>Pseudobythopirellula</taxon>
    </lineage>
</organism>
<dbReference type="Pfam" id="PF01121">
    <property type="entry name" value="CoaE"/>
    <property type="match status" value="1"/>
</dbReference>
<comment type="pathway">
    <text evidence="5">Cofactor biosynthesis; coenzyme A biosynthesis; CoA from (R)-pantothenate: step 5/5.</text>
</comment>
<keyword evidence="5 8" id="KW-0418">Kinase</keyword>
<dbReference type="PANTHER" id="PTHR10695">
    <property type="entry name" value="DEPHOSPHO-COA KINASE-RELATED"/>
    <property type="match status" value="1"/>
</dbReference>
<evidence type="ECO:0000313" key="9">
    <source>
        <dbReference type="Proteomes" id="UP000315440"/>
    </source>
</evidence>
<name>A0A5C5ZQ71_9BACT</name>
<comment type="function">
    <text evidence="5">Catalyzes the phosphorylation of the 3'-hydroxyl group of dephosphocoenzyme A to form coenzyme A.</text>
</comment>
<dbReference type="Gene3D" id="3.40.50.300">
    <property type="entry name" value="P-loop containing nucleotide triphosphate hydrolases"/>
    <property type="match status" value="1"/>
</dbReference>
<dbReference type="PROSITE" id="PS51219">
    <property type="entry name" value="DPCK"/>
    <property type="match status" value="1"/>
</dbReference>
<dbReference type="UniPathway" id="UPA00241">
    <property type="reaction ID" value="UER00356"/>
</dbReference>
<comment type="subcellular location">
    <subcellularLocation>
        <location evidence="5">Cytoplasm</location>
    </subcellularLocation>
</comment>
<evidence type="ECO:0000313" key="8">
    <source>
        <dbReference type="EMBL" id="TWT89629.1"/>
    </source>
</evidence>
<evidence type="ECO:0000256" key="5">
    <source>
        <dbReference type="HAMAP-Rule" id="MF_00376"/>
    </source>
</evidence>
<dbReference type="SUPFAM" id="SSF52540">
    <property type="entry name" value="P-loop containing nucleoside triphosphate hydrolases"/>
    <property type="match status" value="1"/>
</dbReference>
<feature type="region of interest" description="Disordered" evidence="7">
    <location>
        <begin position="156"/>
        <end position="175"/>
    </location>
</feature>
<dbReference type="EMBL" id="SJPQ01000001">
    <property type="protein sequence ID" value="TWT89629.1"/>
    <property type="molecule type" value="Genomic_DNA"/>
</dbReference>
<dbReference type="PANTHER" id="PTHR10695:SF46">
    <property type="entry name" value="BIFUNCTIONAL COENZYME A SYNTHASE-RELATED"/>
    <property type="match status" value="1"/>
</dbReference>
<dbReference type="OrthoDB" id="9812943at2"/>
<keyword evidence="4 5" id="KW-0173">Coenzyme A biosynthesis</keyword>
<keyword evidence="5 8" id="KW-0808">Transferase</keyword>
<comment type="similarity">
    <text evidence="1 5">Belongs to the CoaE family.</text>
</comment>
<dbReference type="CDD" id="cd02022">
    <property type="entry name" value="DPCK"/>
    <property type="match status" value="1"/>
</dbReference>
<reference evidence="8 9" key="1">
    <citation type="submission" date="2019-02" db="EMBL/GenBank/DDBJ databases">
        <title>Deep-cultivation of Planctomycetes and their phenomic and genomic characterization uncovers novel biology.</title>
        <authorList>
            <person name="Wiegand S."/>
            <person name="Jogler M."/>
            <person name="Boedeker C."/>
            <person name="Pinto D."/>
            <person name="Vollmers J."/>
            <person name="Rivas-Marin E."/>
            <person name="Kohn T."/>
            <person name="Peeters S.H."/>
            <person name="Heuer A."/>
            <person name="Rast P."/>
            <person name="Oberbeckmann S."/>
            <person name="Bunk B."/>
            <person name="Jeske O."/>
            <person name="Meyerdierks A."/>
            <person name="Storesund J.E."/>
            <person name="Kallscheuer N."/>
            <person name="Luecker S."/>
            <person name="Lage O.M."/>
            <person name="Pohl T."/>
            <person name="Merkel B.J."/>
            <person name="Hornburger P."/>
            <person name="Mueller R.-W."/>
            <person name="Bruemmer F."/>
            <person name="Labrenz M."/>
            <person name="Spormann A.M."/>
            <person name="Op Den Camp H."/>
            <person name="Overmann J."/>
            <person name="Amann R."/>
            <person name="Jetten M.S.M."/>
            <person name="Mascher T."/>
            <person name="Medema M.H."/>
            <person name="Devos D.P."/>
            <person name="Kaster A.-K."/>
            <person name="Ovreas L."/>
            <person name="Rohde M."/>
            <person name="Galperin M.Y."/>
            <person name="Jogler C."/>
        </authorList>
    </citation>
    <scope>NUCLEOTIDE SEQUENCE [LARGE SCALE GENOMIC DNA]</scope>
    <source>
        <strain evidence="8 9">Mal64</strain>
    </source>
</reference>
<evidence type="ECO:0000256" key="3">
    <source>
        <dbReference type="ARBA" id="ARBA00022840"/>
    </source>
</evidence>
<dbReference type="GO" id="GO:0005524">
    <property type="term" value="F:ATP binding"/>
    <property type="evidence" value="ECO:0007669"/>
    <property type="project" value="UniProtKB-UniRule"/>
</dbReference>
<evidence type="ECO:0000256" key="7">
    <source>
        <dbReference type="SAM" id="MobiDB-lite"/>
    </source>
</evidence>
<proteinExistence type="inferred from homology"/>
<keyword evidence="5" id="KW-0963">Cytoplasm</keyword>
<dbReference type="AlphaFoldDB" id="A0A5C5ZQ71"/>
<evidence type="ECO:0000256" key="1">
    <source>
        <dbReference type="ARBA" id="ARBA00009018"/>
    </source>
</evidence>
<accession>A0A5C5ZQ71</accession>
<evidence type="ECO:0000256" key="2">
    <source>
        <dbReference type="ARBA" id="ARBA00022741"/>
    </source>
</evidence>
<keyword evidence="9" id="KW-1185">Reference proteome</keyword>
<protein>
    <recommendedName>
        <fullName evidence="5 6">Dephospho-CoA kinase</fullName>
        <ecNumber evidence="5 6">2.7.1.24</ecNumber>
    </recommendedName>
    <alternativeName>
        <fullName evidence="5">Dephosphocoenzyme A kinase</fullName>
    </alternativeName>
</protein>
<feature type="binding site" evidence="5">
    <location>
        <begin position="11"/>
        <end position="16"/>
    </location>
    <ligand>
        <name>ATP</name>
        <dbReference type="ChEBI" id="CHEBI:30616"/>
    </ligand>
</feature>
<comment type="catalytic activity">
    <reaction evidence="5">
        <text>3'-dephospho-CoA + ATP = ADP + CoA + H(+)</text>
        <dbReference type="Rhea" id="RHEA:18245"/>
        <dbReference type="ChEBI" id="CHEBI:15378"/>
        <dbReference type="ChEBI" id="CHEBI:30616"/>
        <dbReference type="ChEBI" id="CHEBI:57287"/>
        <dbReference type="ChEBI" id="CHEBI:57328"/>
        <dbReference type="ChEBI" id="CHEBI:456216"/>
        <dbReference type="EC" id="2.7.1.24"/>
    </reaction>
</comment>
<dbReference type="GO" id="GO:0015937">
    <property type="term" value="P:coenzyme A biosynthetic process"/>
    <property type="evidence" value="ECO:0007669"/>
    <property type="project" value="UniProtKB-UniRule"/>
</dbReference>